<gene>
    <name evidence="2" type="ORF">AAE3_LOCUS2948</name>
</gene>
<name>A0A8S0VQN8_CYCAE</name>
<reference evidence="2 3" key="1">
    <citation type="submission" date="2020-01" db="EMBL/GenBank/DDBJ databases">
        <authorList>
            <person name="Gupta K D."/>
        </authorList>
    </citation>
    <scope>NUCLEOTIDE SEQUENCE [LARGE SCALE GENOMIC DNA]</scope>
</reference>
<feature type="domain" description="F-box" evidence="1">
    <location>
        <begin position="323"/>
        <end position="375"/>
    </location>
</feature>
<dbReference type="Gene3D" id="1.20.1280.50">
    <property type="match status" value="1"/>
</dbReference>
<dbReference type="SUPFAM" id="SSF56112">
    <property type="entry name" value="Protein kinase-like (PK-like)"/>
    <property type="match status" value="1"/>
</dbReference>
<evidence type="ECO:0000259" key="1">
    <source>
        <dbReference type="Pfam" id="PF12937"/>
    </source>
</evidence>
<comment type="caution">
    <text evidence="2">The sequence shown here is derived from an EMBL/GenBank/DDBJ whole genome shotgun (WGS) entry which is preliminary data.</text>
</comment>
<dbReference type="OrthoDB" id="2884925at2759"/>
<sequence>MTLVAITPPPVGKLGMPIVHDLVTVDLSSTKGRIDNIRHLINLASLLKPLADMINSASSEYQPVRHCTVEVTTTLIVKVYTSPDAESRVQRLQSAYNKLREKKVPNVDQLISVRGNTVHLGPRGIATEPGGESELRQCLKCVLEALIVTHQIPLYHRDIRWSNIVRAIEDQSKWFIIDWEDAAYPPTLAQEDFTPESHSPAIKHDGHGAEVDIWGVGHLITTCMAADISMGMKALGRKICEDSERLTARAVLDMIDETTYYAPLVRLSGDIVTLTNHHLRCPNKRAYDIQHPFDNTQSPQTASSMSDNTRTAILPSAVPPSIAILPPELLCEIFLHAHYLLHHHPHASLAFLPLSHVCRHWRAIALSLPELWSNIPVFHRSWTGEMLLRSKNATLSVRATFDPELESGFRRANERALEAVLKHLPTRIGHLEIAGLNPYAVFLFLKSSFPSSPSLLPIAQSLHTLHLSCPPLTDTSWDGYRLLSRSLLEAPNLRELKLDNMTLDWADASFPWMKRLAVRNPPETLYVPPSAVLAVLKEMPLLEELELVQALVEDVGVGVAASTSDRTSLGAAVELRHLRKFIVKGRDREVEALLAHLVLHPDVELGLVTRLR</sequence>
<proteinExistence type="predicted"/>
<dbReference type="EMBL" id="CACVBS010000030">
    <property type="protein sequence ID" value="CAA7260625.1"/>
    <property type="molecule type" value="Genomic_DNA"/>
</dbReference>
<protein>
    <recommendedName>
        <fullName evidence="1">F-box domain-containing protein</fullName>
    </recommendedName>
</protein>
<dbReference type="InterPro" id="IPR001810">
    <property type="entry name" value="F-box_dom"/>
</dbReference>
<evidence type="ECO:0000313" key="2">
    <source>
        <dbReference type="EMBL" id="CAA7260625.1"/>
    </source>
</evidence>
<organism evidence="2 3">
    <name type="scientific">Cyclocybe aegerita</name>
    <name type="common">Black poplar mushroom</name>
    <name type="synonym">Agrocybe aegerita</name>
    <dbReference type="NCBI Taxonomy" id="1973307"/>
    <lineage>
        <taxon>Eukaryota</taxon>
        <taxon>Fungi</taxon>
        <taxon>Dikarya</taxon>
        <taxon>Basidiomycota</taxon>
        <taxon>Agaricomycotina</taxon>
        <taxon>Agaricomycetes</taxon>
        <taxon>Agaricomycetidae</taxon>
        <taxon>Agaricales</taxon>
        <taxon>Agaricineae</taxon>
        <taxon>Bolbitiaceae</taxon>
        <taxon>Cyclocybe</taxon>
    </lineage>
</organism>
<dbReference type="InterPro" id="IPR036047">
    <property type="entry name" value="F-box-like_dom_sf"/>
</dbReference>
<dbReference type="AlphaFoldDB" id="A0A8S0VQN8"/>
<keyword evidence="3" id="KW-1185">Reference proteome</keyword>
<dbReference type="Pfam" id="PF12937">
    <property type="entry name" value="F-box-like"/>
    <property type="match status" value="1"/>
</dbReference>
<dbReference type="Proteomes" id="UP000467700">
    <property type="component" value="Unassembled WGS sequence"/>
</dbReference>
<evidence type="ECO:0000313" key="3">
    <source>
        <dbReference type="Proteomes" id="UP000467700"/>
    </source>
</evidence>
<dbReference type="Gene3D" id="1.10.510.10">
    <property type="entry name" value="Transferase(Phosphotransferase) domain 1"/>
    <property type="match status" value="1"/>
</dbReference>
<dbReference type="SUPFAM" id="SSF52047">
    <property type="entry name" value="RNI-like"/>
    <property type="match status" value="1"/>
</dbReference>
<dbReference type="InterPro" id="IPR011009">
    <property type="entry name" value="Kinase-like_dom_sf"/>
</dbReference>
<dbReference type="SUPFAM" id="SSF81383">
    <property type="entry name" value="F-box domain"/>
    <property type="match status" value="1"/>
</dbReference>
<accession>A0A8S0VQN8</accession>